<feature type="signal peptide" evidence="1">
    <location>
        <begin position="1"/>
        <end position="26"/>
    </location>
</feature>
<evidence type="ECO:0008006" key="4">
    <source>
        <dbReference type="Google" id="ProtNLM"/>
    </source>
</evidence>
<feature type="chain" id="PRO_5001628918" description="Secreted protein" evidence="1">
    <location>
        <begin position="27"/>
        <end position="116"/>
    </location>
</feature>
<organism evidence="2 3">
    <name type="scientific">Tilletiaria anomala (strain ATCC 24038 / CBS 436.72 / UBC 951)</name>
    <dbReference type="NCBI Taxonomy" id="1037660"/>
    <lineage>
        <taxon>Eukaryota</taxon>
        <taxon>Fungi</taxon>
        <taxon>Dikarya</taxon>
        <taxon>Basidiomycota</taxon>
        <taxon>Ustilaginomycotina</taxon>
        <taxon>Exobasidiomycetes</taxon>
        <taxon>Georgefischeriales</taxon>
        <taxon>Tilletiariaceae</taxon>
        <taxon>Tilletiaria</taxon>
    </lineage>
</organism>
<accession>A0A066WAJ9</accession>
<dbReference type="InParanoid" id="A0A066WAJ9"/>
<keyword evidence="3" id="KW-1185">Reference proteome</keyword>
<dbReference type="Proteomes" id="UP000027361">
    <property type="component" value="Unassembled WGS sequence"/>
</dbReference>
<dbReference type="HOGENOM" id="CLU_2098524_0_0_1"/>
<evidence type="ECO:0000313" key="3">
    <source>
        <dbReference type="Proteomes" id="UP000027361"/>
    </source>
</evidence>
<protein>
    <recommendedName>
        <fullName evidence="4">Secreted protein</fullName>
    </recommendedName>
</protein>
<dbReference type="EMBL" id="JMSN01000021">
    <property type="protein sequence ID" value="KDN49578.1"/>
    <property type="molecule type" value="Genomic_DNA"/>
</dbReference>
<comment type="caution">
    <text evidence="2">The sequence shown here is derived from an EMBL/GenBank/DDBJ whole genome shotgun (WGS) entry which is preliminary data.</text>
</comment>
<dbReference type="RefSeq" id="XP_013244364.1">
    <property type="nucleotide sequence ID" value="XM_013388910.1"/>
</dbReference>
<proteinExistence type="predicted"/>
<dbReference type="AlphaFoldDB" id="A0A066WAJ9"/>
<keyword evidence="1" id="KW-0732">Signal</keyword>
<dbReference type="GeneID" id="25267793"/>
<evidence type="ECO:0000256" key="1">
    <source>
        <dbReference type="SAM" id="SignalP"/>
    </source>
</evidence>
<sequence>MLSYNISMLVLVLLCWNIKEPCSTHAGRTLATKQSAERCAYVYISGRRPGRRRSSPSCPFIPIDPFLPKIYALSRPSTLSGIDRCSRNEGYRYRTCHSRSGIHHCASRSCRGCLCS</sequence>
<reference evidence="2 3" key="1">
    <citation type="submission" date="2014-05" db="EMBL/GenBank/DDBJ databases">
        <title>Draft genome sequence of a rare smut relative, Tilletiaria anomala UBC 951.</title>
        <authorList>
            <consortium name="DOE Joint Genome Institute"/>
            <person name="Toome M."/>
            <person name="Kuo A."/>
            <person name="Henrissat B."/>
            <person name="Lipzen A."/>
            <person name="Tritt A."/>
            <person name="Yoshinaga Y."/>
            <person name="Zane M."/>
            <person name="Barry K."/>
            <person name="Grigoriev I.V."/>
            <person name="Spatafora J.W."/>
            <person name="Aimea M.C."/>
        </authorList>
    </citation>
    <scope>NUCLEOTIDE SEQUENCE [LARGE SCALE GENOMIC DNA]</scope>
    <source>
        <strain evidence="2 3">UBC 951</strain>
    </source>
</reference>
<gene>
    <name evidence="2" type="ORF">K437DRAFT_76574</name>
</gene>
<name>A0A066WAJ9_TILAU</name>
<evidence type="ECO:0000313" key="2">
    <source>
        <dbReference type="EMBL" id="KDN49578.1"/>
    </source>
</evidence>